<keyword evidence="3" id="KW-0804">Transcription</keyword>
<dbReference type="Pfam" id="PF00440">
    <property type="entry name" value="TetR_N"/>
    <property type="match status" value="1"/>
</dbReference>
<evidence type="ECO:0000259" key="6">
    <source>
        <dbReference type="PROSITE" id="PS50977"/>
    </source>
</evidence>
<comment type="caution">
    <text evidence="7">The sequence shown here is derived from an EMBL/GenBank/DDBJ whole genome shotgun (WGS) entry which is preliminary data.</text>
</comment>
<feature type="region of interest" description="Disordered" evidence="5">
    <location>
        <begin position="1"/>
        <end position="30"/>
    </location>
</feature>
<organism evidence="7 8">
    <name type="scientific">Candidatus Seongchinamella marina</name>
    <dbReference type="NCBI Taxonomy" id="2518990"/>
    <lineage>
        <taxon>Bacteria</taxon>
        <taxon>Pseudomonadati</taxon>
        <taxon>Pseudomonadota</taxon>
        <taxon>Gammaproteobacteria</taxon>
        <taxon>Cellvibrionales</taxon>
        <taxon>Halieaceae</taxon>
        <taxon>Seongchinamella</taxon>
    </lineage>
</organism>
<dbReference type="InterPro" id="IPR009057">
    <property type="entry name" value="Homeodomain-like_sf"/>
</dbReference>
<evidence type="ECO:0000256" key="2">
    <source>
        <dbReference type="ARBA" id="ARBA00023125"/>
    </source>
</evidence>
<dbReference type="Gene3D" id="1.10.357.10">
    <property type="entry name" value="Tetracycline Repressor, domain 2"/>
    <property type="match status" value="1"/>
</dbReference>
<evidence type="ECO:0000256" key="4">
    <source>
        <dbReference type="PROSITE-ProRule" id="PRU00335"/>
    </source>
</evidence>
<dbReference type="PRINTS" id="PR00455">
    <property type="entry name" value="HTHTETR"/>
</dbReference>
<gene>
    <name evidence="7" type="ORF">EYC87_08260</name>
</gene>
<evidence type="ECO:0000256" key="5">
    <source>
        <dbReference type="SAM" id="MobiDB-lite"/>
    </source>
</evidence>
<dbReference type="RefSeq" id="WP_279252459.1">
    <property type="nucleotide sequence ID" value="NZ_SHNP01000002.1"/>
</dbReference>
<dbReference type="InterPro" id="IPR050109">
    <property type="entry name" value="HTH-type_TetR-like_transc_reg"/>
</dbReference>
<dbReference type="PANTHER" id="PTHR30055">
    <property type="entry name" value="HTH-TYPE TRANSCRIPTIONAL REGULATOR RUTR"/>
    <property type="match status" value="1"/>
</dbReference>
<dbReference type="PANTHER" id="PTHR30055:SF234">
    <property type="entry name" value="HTH-TYPE TRANSCRIPTIONAL REGULATOR BETI"/>
    <property type="match status" value="1"/>
</dbReference>
<feature type="DNA-binding region" description="H-T-H motif" evidence="4">
    <location>
        <begin position="52"/>
        <end position="71"/>
    </location>
</feature>
<protein>
    <submittedName>
        <fullName evidence="7">TetR/AcrR family transcriptional regulator</fullName>
    </submittedName>
</protein>
<dbReference type="Proteomes" id="UP001143307">
    <property type="component" value="Unassembled WGS sequence"/>
</dbReference>
<accession>A0ABT3SW98</accession>
<dbReference type="EMBL" id="SHNP01000002">
    <property type="protein sequence ID" value="MCX2973574.1"/>
    <property type="molecule type" value="Genomic_DNA"/>
</dbReference>
<dbReference type="PROSITE" id="PS50977">
    <property type="entry name" value="HTH_TETR_2"/>
    <property type="match status" value="1"/>
</dbReference>
<dbReference type="InterPro" id="IPR001647">
    <property type="entry name" value="HTH_TetR"/>
</dbReference>
<dbReference type="SUPFAM" id="SSF46689">
    <property type="entry name" value="Homeodomain-like"/>
    <property type="match status" value="1"/>
</dbReference>
<keyword evidence="2 4" id="KW-0238">DNA-binding</keyword>
<evidence type="ECO:0000313" key="8">
    <source>
        <dbReference type="Proteomes" id="UP001143307"/>
    </source>
</evidence>
<feature type="domain" description="HTH tetR-type" evidence="6">
    <location>
        <begin position="29"/>
        <end position="89"/>
    </location>
</feature>
<reference evidence="7" key="1">
    <citation type="submission" date="2019-02" db="EMBL/GenBank/DDBJ databases">
        <authorList>
            <person name="Li S.-H."/>
        </authorList>
    </citation>
    <scope>NUCLEOTIDE SEQUENCE</scope>
    <source>
        <strain evidence="7">IMCC8485</strain>
    </source>
</reference>
<evidence type="ECO:0000256" key="1">
    <source>
        <dbReference type="ARBA" id="ARBA00023015"/>
    </source>
</evidence>
<evidence type="ECO:0000256" key="3">
    <source>
        <dbReference type="ARBA" id="ARBA00023163"/>
    </source>
</evidence>
<proteinExistence type="predicted"/>
<evidence type="ECO:0000313" key="7">
    <source>
        <dbReference type="EMBL" id="MCX2973574.1"/>
    </source>
</evidence>
<keyword evidence="8" id="KW-1185">Reference proteome</keyword>
<keyword evidence="1" id="KW-0805">Transcription regulation</keyword>
<name>A0ABT3SW98_9GAMM</name>
<sequence length="224" mass="24653">MQMAENSISDDLKSTRARSVGRPKADDQSDRASDLIESAIELVAEGGFDSLNMRLVALRAGVSLGLVRHYFGGKAGLISASNAAVERKVAAIFAAVFGDSNLESAHQQVEEMTERLITEVSPKIIYFKYLGQLAMRQDEEAADSFAVYFSTVHAFVERLDKTQSGLESRDRTWAVFQFIFLQLGPVLLEPQITNILGRGAFEPEMIRARVKSMSRMLTSGLLSA</sequence>